<gene>
    <name evidence="1" type="ORF">L1987_78646</name>
</gene>
<evidence type="ECO:0000313" key="2">
    <source>
        <dbReference type="Proteomes" id="UP001056120"/>
    </source>
</evidence>
<organism evidence="1 2">
    <name type="scientific">Smallanthus sonchifolius</name>
    <dbReference type="NCBI Taxonomy" id="185202"/>
    <lineage>
        <taxon>Eukaryota</taxon>
        <taxon>Viridiplantae</taxon>
        <taxon>Streptophyta</taxon>
        <taxon>Embryophyta</taxon>
        <taxon>Tracheophyta</taxon>
        <taxon>Spermatophyta</taxon>
        <taxon>Magnoliopsida</taxon>
        <taxon>eudicotyledons</taxon>
        <taxon>Gunneridae</taxon>
        <taxon>Pentapetalae</taxon>
        <taxon>asterids</taxon>
        <taxon>campanulids</taxon>
        <taxon>Asterales</taxon>
        <taxon>Asteraceae</taxon>
        <taxon>Asteroideae</taxon>
        <taxon>Heliantheae alliance</taxon>
        <taxon>Millerieae</taxon>
        <taxon>Smallanthus</taxon>
    </lineage>
</organism>
<proteinExistence type="predicted"/>
<sequence length="194" mass="21504">MNSDHFTKQILNPATSAQYTFFVFPARASGIRPLETSLQKSMPAPKLALVVPKGMNILEPAIYATLSANARAPNMLWGNQQSAARSNGRKMRCMERKVQMLQNEADSLSSQLMLLQRDTSDMRAVNSELKLLLQDMEQKNHLHDVFKEELDEEIQHLKVAAGQHFGTSMTLPPFGSKKQAEAVDRAATPPGPAT</sequence>
<evidence type="ECO:0000313" key="1">
    <source>
        <dbReference type="EMBL" id="KAI3695647.1"/>
    </source>
</evidence>
<accession>A0ACB8ZCB7</accession>
<dbReference type="EMBL" id="CM042043">
    <property type="protein sequence ID" value="KAI3695647.1"/>
    <property type="molecule type" value="Genomic_DNA"/>
</dbReference>
<keyword evidence="2" id="KW-1185">Reference proteome</keyword>
<protein>
    <submittedName>
        <fullName evidence="1">Uncharacterized protein</fullName>
    </submittedName>
</protein>
<reference evidence="1 2" key="2">
    <citation type="journal article" date="2022" name="Mol. Ecol. Resour.">
        <title>The genomes of chicory, endive, great burdock and yacon provide insights into Asteraceae paleo-polyploidization history and plant inulin production.</title>
        <authorList>
            <person name="Fan W."/>
            <person name="Wang S."/>
            <person name="Wang H."/>
            <person name="Wang A."/>
            <person name="Jiang F."/>
            <person name="Liu H."/>
            <person name="Zhao H."/>
            <person name="Xu D."/>
            <person name="Zhang Y."/>
        </authorList>
    </citation>
    <scope>NUCLEOTIDE SEQUENCE [LARGE SCALE GENOMIC DNA]</scope>
    <source>
        <strain evidence="2">cv. Yunnan</strain>
        <tissue evidence="1">Leaves</tissue>
    </source>
</reference>
<comment type="caution">
    <text evidence="1">The sequence shown here is derived from an EMBL/GenBank/DDBJ whole genome shotgun (WGS) entry which is preliminary data.</text>
</comment>
<dbReference type="Proteomes" id="UP001056120">
    <property type="component" value="Linkage Group LG26"/>
</dbReference>
<name>A0ACB8ZCB7_9ASTR</name>
<reference evidence="2" key="1">
    <citation type="journal article" date="2022" name="Mol. Ecol. Resour.">
        <title>The genomes of chicory, endive, great burdock and yacon provide insights into Asteraceae palaeo-polyploidization history and plant inulin production.</title>
        <authorList>
            <person name="Fan W."/>
            <person name="Wang S."/>
            <person name="Wang H."/>
            <person name="Wang A."/>
            <person name="Jiang F."/>
            <person name="Liu H."/>
            <person name="Zhao H."/>
            <person name="Xu D."/>
            <person name="Zhang Y."/>
        </authorList>
    </citation>
    <scope>NUCLEOTIDE SEQUENCE [LARGE SCALE GENOMIC DNA]</scope>
    <source>
        <strain evidence="2">cv. Yunnan</strain>
    </source>
</reference>